<keyword evidence="4" id="KW-0812">Transmembrane</keyword>
<dbReference type="Proteomes" id="UP000563906">
    <property type="component" value="Unassembled WGS sequence"/>
</dbReference>
<dbReference type="EMBL" id="JACGLS010000001">
    <property type="protein sequence ID" value="MBA6155484.1"/>
    <property type="molecule type" value="Genomic_DNA"/>
</dbReference>
<dbReference type="PROSITE" id="PS01124">
    <property type="entry name" value="HTH_ARAC_FAMILY_2"/>
    <property type="match status" value="1"/>
</dbReference>
<accession>A0A839AMT0</accession>
<feature type="transmembrane region" description="Helical" evidence="4">
    <location>
        <begin position="128"/>
        <end position="150"/>
    </location>
</feature>
<dbReference type="PANTHER" id="PTHR43280">
    <property type="entry name" value="ARAC-FAMILY TRANSCRIPTIONAL REGULATOR"/>
    <property type="match status" value="1"/>
</dbReference>
<feature type="transmembrane region" description="Helical" evidence="4">
    <location>
        <begin position="170"/>
        <end position="186"/>
    </location>
</feature>
<evidence type="ECO:0000256" key="1">
    <source>
        <dbReference type="ARBA" id="ARBA00023015"/>
    </source>
</evidence>
<reference evidence="6 7" key="1">
    <citation type="submission" date="2020-07" db="EMBL/GenBank/DDBJ databases">
        <title>Bacterium isolated from marine sediment.</title>
        <authorList>
            <person name="Shang D."/>
            <person name="Du Z.-J."/>
        </authorList>
    </citation>
    <scope>NUCLEOTIDE SEQUENCE [LARGE SCALE GENOMIC DNA]</scope>
    <source>
        <strain evidence="6 7">S7007</strain>
    </source>
</reference>
<feature type="transmembrane region" description="Helical" evidence="4">
    <location>
        <begin position="65"/>
        <end position="88"/>
    </location>
</feature>
<evidence type="ECO:0000313" key="7">
    <source>
        <dbReference type="Proteomes" id="UP000563906"/>
    </source>
</evidence>
<dbReference type="RefSeq" id="WP_182123983.1">
    <property type="nucleotide sequence ID" value="NZ_JACGLS010000001.1"/>
</dbReference>
<keyword evidence="2" id="KW-0238">DNA-binding</keyword>
<name>A0A839AMT0_9FLAO</name>
<gene>
    <name evidence="6" type="ORF">H3Z83_02960</name>
</gene>
<comment type="caution">
    <text evidence="6">The sequence shown here is derived from an EMBL/GenBank/DDBJ whole genome shotgun (WGS) entry which is preliminary data.</text>
</comment>
<dbReference type="InterPro" id="IPR018062">
    <property type="entry name" value="HTH_AraC-typ_CS"/>
</dbReference>
<dbReference type="AlphaFoldDB" id="A0A839AMT0"/>
<organism evidence="6 7">
    <name type="scientific">Tenacibaculum pelagium</name>
    <dbReference type="NCBI Taxonomy" id="2759527"/>
    <lineage>
        <taxon>Bacteria</taxon>
        <taxon>Pseudomonadati</taxon>
        <taxon>Bacteroidota</taxon>
        <taxon>Flavobacteriia</taxon>
        <taxon>Flavobacteriales</taxon>
        <taxon>Flavobacteriaceae</taxon>
        <taxon>Tenacibaculum</taxon>
    </lineage>
</organism>
<evidence type="ECO:0000256" key="4">
    <source>
        <dbReference type="SAM" id="Phobius"/>
    </source>
</evidence>
<dbReference type="PROSITE" id="PS00041">
    <property type="entry name" value="HTH_ARAC_FAMILY_1"/>
    <property type="match status" value="1"/>
</dbReference>
<sequence length="348" mass="40116">MNLDNPLVFFICSLGVFNGFLVSTYFLFFSKQKRVQNLWFGLLVLFLSLRIGKSVYRIFVPKEELNLLVMQIGLSACFLIGVSLFFYIKTSIEDSQTVSKSSKIHFTALFLIISSVGLLKPYETNLEFWGVFFKVIYSVWAIYLLASIYLLKDILAKFLSKTKKCTTSEIWLLIVTLGNVLIYIAYLVGYYYLYLIGTVTFSIVFYVLLIFFVSKKNRDSIFQAVPQKYNAKKIDKPEVDLLVEKLDILMKEKELYKNTNVKLLSVAKELNITQHKLSQLLNDNIGKSFSSFLNDYRVEESKRLLKEKSKFTLESIGFEAGFSSKSSFYATFKKVVGKTPAQYQKDLL</sequence>
<dbReference type="SMART" id="SM00342">
    <property type="entry name" value="HTH_ARAC"/>
    <property type="match status" value="1"/>
</dbReference>
<dbReference type="InterPro" id="IPR009057">
    <property type="entry name" value="Homeodomain-like_sf"/>
</dbReference>
<evidence type="ECO:0000256" key="3">
    <source>
        <dbReference type="ARBA" id="ARBA00023163"/>
    </source>
</evidence>
<dbReference type="Gene3D" id="1.10.10.60">
    <property type="entry name" value="Homeodomain-like"/>
    <property type="match status" value="2"/>
</dbReference>
<dbReference type="GO" id="GO:0043565">
    <property type="term" value="F:sequence-specific DNA binding"/>
    <property type="evidence" value="ECO:0007669"/>
    <property type="project" value="InterPro"/>
</dbReference>
<proteinExistence type="predicted"/>
<evidence type="ECO:0000313" key="6">
    <source>
        <dbReference type="EMBL" id="MBA6155484.1"/>
    </source>
</evidence>
<dbReference type="SUPFAM" id="SSF46689">
    <property type="entry name" value="Homeodomain-like"/>
    <property type="match status" value="1"/>
</dbReference>
<protein>
    <submittedName>
        <fullName evidence="6">AraC family transcriptional regulator</fullName>
    </submittedName>
</protein>
<feature type="domain" description="HTH araC/xylS-type" evidence="5">
    <location>
        <begin position="244"/>
        <end position="346"/>
    </location>
</feature>
<keyword evidence="4" id="KW-0472">Membrane</keyword>
<dbReference type="Pfam" id="PF12833">
    <property type="entry name" value="HTH_18"/>
    <property type="match status" value="1"/>
</dbReference>
<feature type="transmembrane region" description="Helical" evidence="4">
    <location>
        <begin position="6"/>
        <end position="28"/>
    </location>
</feature>
<dbReference type="PANTHER" id="PTHR43280:SF29">
    <property type="entry name" value="ARAC-FAMILY TRANSCRIPTIONAL REGULATOR"/>
    <property type="match status" value="1"/>
</dbReference>
<evidence type="ECO:0000256" key="2">
    <source>
        <dbReference type="ARBA" id="ARBA00023125"/>
    </source>
</evidence>
<feature type="transmembrane region" description="Helical" evidence="4">
    <location>
        <begin position="40"/>
        <end position="59"/>
    </location>
</feature>
<feature type="transmembrane region" description="Helical" evidence="4">
    <location>
        <begin position="104"/>
        <end position="122"/>
    </location>
</feature>
<keyword evidence="1" id="KW-0805">Transcription regulation</keyword>
<dbReference type="InterPro" id="IPR018060">
    <property type="entry name" value="HTH_AraC"/>
</dbReference>
<keyword evidence="7" id="KW-1185">Reference proteome</keyword>
<keyword evidence="3" id="KW-0804">Transcription</keyword>
<evidence type="ECO:0000259" key="5">
    <source>
        <dbReference type="PROSITE" id="PS01124"/>
    </source>
</evidence>
<feature type="transmembrane region" description="Helical" evidence="4">
    <location>
        <begin position="192"/>
        <end position="213"/>
    </location>
</feature>
<dbReference type="GO" id="GO:0003700">
    <property type="term" value="F:DNA-binding transcription factor activity"/>
    <property type="evidence" value="ECO:0007669"/>
    <property type="project" value="InterPro"/>
</dbReference>
<keyword evidence="4" id="KW-1133">Transmembrane helix</keyword>